<reference evidence="2 3" key="1">
    <citation type="submission" date="2018-11" db="EMBL/GenBank/DDBJ databases">
        <authorList>
            <consortium name="Pathogen Informatics"/>
        </authorList>
    </citation>
    <scope>NUCLEOTIDE SEQUENCE [LARGE SCALE GENOMIC DNA]</scope>
</reference>
<evidence type="ECO:0000256" key="1">
    <source>
        <dbReference type="SAM" id="MobiDB-lite"/>
    </source>
</evidence>
<evidence type="ECO:0000313" key="2">
    <source>
        <dbReference type="EMBL" id="VDM78955.1"/>
    </source>
</evidence>
<sequence>MAALLSPRRVPQPPPDSMQRHSVSGSLSARGAQNSDRIYANFRDGIHLHRLADELSPSHALTKSDGADILGSQASLASGTCNSVSYLPYKQ</sequence>
<dbReference type="EMBL" id="UYYB01103452">
    <property type="protein sequence ID" value="VDM78955.1"/>
    <property type="molecule type" value="Genomic_DNA"/>
</dbReference>
<proteinExistence type="predicted"/>
<keyword evidence="3" id="KW-1185">Reference proteome</keyword>
<evidence type="ECO:0000313" key="3">
    <source>
        <dbReference type="Proteomes" id="UP000270094"/>
    </source>
</evidence>
<dbReference type="AlphaFoldDB" id="A0A3P7L858"/>
<organism evidence="2 3">
    <name type="scientific">Strongylus vulgaris</name>
    <name type="common">Blood worm</name>
    <dbReference type="NCBI Taxonomy" id="40348"/>
    <lineage>
        <taxon>Eukaryota</taxon>
        <taxon>Metazoa</taxon>
        <taxon>Ecdysozoa</taxon>
        <taxon>Nematoda</taxon>
        <taxon>Chromadorea</taxon>
        <taxon>Rhabditida</taxon>
        <taxon>Rhabditina</taxon>
        <taxon>Rhabditomorpha</taxon>
        <taxon>Strongyloidea</taxon>
        <taxon>Strongylidae</taxon>
        <taxon>Strongylus</taxon>
    </lineage>
</organism>
<accession>A0A3P7L858</accession>
<gene>
    <name evidence="2" type="ORF">SVUK_LOCUS13953</name>
</gene>
<feature type="compositionally biased region" description="Polar residues" evidence="1">
    <location>
        <begin position="20"/>
        <end position="32"/>
    </location>
</feature>
<protein>
    <submittedName>
        <fullName evidence="2">Uncharacterized protein</fullName>
    </submittedName>
</protein>
<dbReference type="Proteomes" id="UP000270094">
    <property type="component" value="Unassembled WGS sequence"/>
</dbReference>
<feature type="region of interest" description="Disordered" evidence="1">
    <location>
        <begin position="1"/>
        <end position="32"/>
    </location>
</feature>
<name>A0A3P7L858_STRVU</name>